<gene>
    <name evidence="1" type="ORF">MM415B01690_0009</name>
</gene>
<proteinExistence type="predicted"/>
<reference evidence="1" key="1">
    <citation type="submission" date="2020-03" db="EMBL/GenBank/DDBJ databases">
        <title>The deep terrestrial virosphere.</title>
        <authorList>
            <person name="Holmfeldt K."/>
            <person name="Nilsson E."/>
            <person name="Simone D."/>
            <person name="Lopez-Fernandez M."/>
            <person name="Wu X."/>
            <person name="de Brujin I."/>
            <person name="Lundin D."/>
            <person name="Andersson A."/>
            <person name="Bertilsson S."/>
            <person name="Dopson M."/>
        </authorList>
    </citation>
    <scope>NUCLEOTIDE SEQUENCE</scope>
    <source>
        <strain evidence="1">MM415B01690</strain>
    </source>
</reference>
<dbReference type="AlphaFoldDB" id="A0A6M3ILD2"/>
<sequence>MKRIPTIILTCLLVLSFTVYVFARSERSKVEYYEKQTFKSDTEHQKEMKFGPNASITSDKNLYPENFIKNSQLAIWSGGTRWGSGGLASVPDGWYISSLSTYTGVTRIDVNTISPVSSVTPSFTHSMYLATWDETTGTGNTNYVAYPNSGVSAAQWWRDKFAGKTVVFGAFVKRDLGQYIASGVSTNFIRPFVHIGQNYKASETNFTFGDYIEKAGWTLATMEYDVPAGVSAFEVGFAMNPTVLAPPGGSSTGDSVYVVAPFLLINPLNKEYVANPKEIIFLNENVNAFTAGASTFGAMDGLQAGTVLDLSADDGWGGIIPDDAEAIYTTVKGDFASTADPLHFYSVNIDSGVTIYPNVAAGVATFNNVWIPVSPTGTITVDNVAVVTGVSLQVHGVQMR</sequence>
<protein>
    <submittedName>
        <fullName evidence="1">Uncharacterized protein</fullName>
    </submittedName>
</protein>
<name>A0A6M3ILD2_9ZZZZ</name>
<accession>A0A6M3ILD2</accession>
<evidence type="ECO:0000313" key="1">
    <source>
        <dbReference type="EMBL" id="QJA57192.1"/>
    </source>
</evidence>
<organism evidence="1">
    <name type="scientific">viral metagenome</name>
    <dbReference type="NCBI Taxonomy" id="1070528"/>
    <lineage>
        <taxon>unclassified sequences</taxon>
        <taxon>metagenomes</taxon>
        <taxon>organismal metagenomes</taxon>
    </lineage>
</organism>
<dbReference type="EMBL" id="MT141259">
    <property type="protein sequence ID" value="QJA57192.1"/>
    <property type="molecule type" value="Genomic_DNA"/>
</dbReference>